<dbReference type="AlphaFoldDB" id="A0A078AGF7"/>
<dbReference type="Proteomes" id="UP000039865">
    <property type="component" value="Unassembled WGS sequence"/>
</dbReference>
<proteinExistence type="predicted"/>
<keyword evidence="2" id="KW-1185">Reference proteome</keyword>
<name>A0A078AGF7_STYLE</name>
<reference evidence="1 2" key="1">
    <citation type="submission" date="2014-06" db="EMBL/GenBank/DDBJ databases">
        <authorList>
            <person name="Swart Estienne"/>
        </authorList>
    </citation>
    <scope>NUCLEOTIDE SEQUENCE [LARGE SCALE GENOMIC DNA]</scope>
    <source>
        <strain evidence="1 2">130c</strain>
    </source>
</reference>
<organism evidence="1 2">
    <name type="scientific">Stylonychia lemnae</name>
    <name type="common">Ciliate</name>
    <dbReference type="NCBI Taxonomy" id="5949"/>
    <lineage>
        <taxon>Eukaryota</taxon>
        <taxon>Sar</taxon>
        <taxon>Alveolata</taxon>
        <taxon>Ciliophora</taxon>
        <taxon>Intramacronucleata</taxon>
        <taxon>Spirotrichea</taxon>
        <taxon>Stichotrichia</taxon>
        <taxon>Sporadotrichida</taxon>
        <taxon>Oxytrichidae</taxon>
        <taxon>Stylonychinae</taxon>
        <taxon>Stylonychia</taxon>
    </lineage>
</organism>
<protein>
    <submittedName>
        <fullName evidence="1">Uncharacterized protein</fullName>
    </submittedName>
</protein>
<evidence type="ECO:0000313" key="2">
    <source>
        <dbReference type="Proteomes" id="UP000039865"/>
    </source>
</evidence>
<dbReference type="EMBL" id="CCKQ01008471">
    <property type="protein sequence ID" value="CDW79928.1"/>
    <property type="molecule type" value="Genomic_DNA"/>
</dbReference>
<sequence length="236" mass="26398">MQRIILADRQTRNIGSNASIILNYEQISSVNGFLQPGATCPIAAGIKNDPIIQHILRNIISFQKNIKIAETIPVPQHSNQKPKNEFMLYPKNMQSKTPSMQPPIKASSNQPALLIFTIKIPIFVPNKSDKRITTNPGHTFAYLLKQGVQYNPIQMGKTGINKPARQMLALLNLKPKKQKNIPMASIVIINGTLTLLKNIQKCPIDEVSQATSCAPLIKIVQDKSWFIFAFSIQKEF</sequence>
<evidence type="ECO:0000313" key="1">
    <source>
        <dbReference type="EMBL" id="CDW79928.1"/>
    </source>
</evidence>
<gene>
    <name evidence="1" type="primary">Contig8859.g9463</name>
    <name evidence="1" type="ORF">STYLEM_8920</name>
</gene>
<dbReference type="InParanoid" id="A0A078AGF7"/>
<accession>A0A078AGF7</accession>